<dbReference type="PANTHER" id="PTHR10566:SF113">
    <property type="entry name" value="PROTEIN ACTIVITY OF BC1 COMPLEX KINASE 7, CHLOROPLASTIC"/>
    <property type="match status" value="1"/>
</dbReference>
<dbReference type="EMBL" id="JABVED010000004">
    <property type="protein sequence ID" value="MBC6447453.1"/>
    <property type="molecule type" value="Genomic_DNA"/>
</dbReference>
<feature type="transmembrane region" description="Helical" evidence="2">
    <location>
        <begin position="38"/>
        <end position="56"/>
    </location>
</feature>
<feature type="transmembrane region" description="Helical" evidence="2">
    <location>
        <begin position="621"/>
        <end position="645"/>
    </location>
</feature>
<name>A0ABR7L4K5_9PSEU</name>
<dbReference type="GO" id="GO:0016301">
    <property type="term" value="F:kinase activity"/>
    <property type="evidence" value="ECO:0007669"/>
    <property type="project" value="UniProtKB-KW"/>
</dbReference>
<comment type="caution">
    <text evidence="4">The sequence shown here is derived from an EMBL/GenBank/DDBJ whole genome shotgun (WGS) entry which is preliminary data.</text>
</comment>
<evidence type="ECO:0000259" key="3">
    <source>
        <dbReference type="PROSITE" id="PS50011"/>
    </source>
</evidence>
<evidence type="ECO:0000313" key="5">
    <source>
        <dbReference type="Proteomes" id="UP000734823"/>
    </source>
</evidence>
<dbReference type="InterPro" id="IPR050154">
    <property type="entry name" value="UbiB_kinase"/>
</dbReference>
<keyword evidence="2" id="KW-1133">Transmembrane helix</keyword>
<accession>A0ABR7L4K5</accession>
<feature type="transmembrane region" description="Helical" evidence="2">
    <location>
        <begin position="590"/>
        <end position="609"/>
    </location>
</feature>
<evidence type="ECO:0000256" key="2">
    <source>
        <dbReference type="SAM" id="Phobius"/>
    </source>
</evidence>
<keyword evidence="2" id="KW-0472">Membrane</keyword>
<dbReference type="SUPFAM" id="SSF56112">
    <property type="entry name" value="Protein kinase-like (PK-like)"/>
    <property type="match status" value="1"/>
</dbReference>
<evidence type="ECO:0000256" key="1">
    <source>
        <dbReference type="ARBA" id="ARBA00009670"/>
    </source>
</evidence>
<keyword evidence="2" id="KW-0812">Transmembrane</keyword>
<keyword evidence="5" id="KW-1185">Reference proteome</keyword>
<organism evidence="4 5">
    <name type="scientific">Actinokineospora xionganensis</name>
    <dbReference type="NCBI Taxonomy" id="2684470"/>
    <lineage>
        <taxon>Bacteria</taxon>
        <taxon>Bacillati</taxon>
        <taxon>Actinomycetota</taxon>
        <taxon>Actinomycetes</taxon>
        <taxon>Pseudonocardiales</taxon>
        <taxon>Pseudonocardiaceae</taxon>
        <taxon>Actinokineospora</taxon>
    </lineage>
</organism>
<dbReference type="CDD" id="cd05121">
    <property type="entry name" value="ABC1_ADCK3-like"/>
    <property type="match status" value="1"/>
</dbReference>
<feature type="transmembrane region" description="Helical" evidence="2">
    <location>
        <begin position="63"/>
        <end position="87"/>
    </location>
</feature>
<dbReference type="InterPro" id="IPR011009">
    <property type="entry name" value="Kinase-like_dom_sf"/>
</dbReference>
<proteinExistence type="inferred from homology"/>
<protein>
    <submittedName>
        <fullName evidence="4">AarF/ABC1/UbiB kinase family protein</fullName>
    </submittedName>
</protein>
<gene>
    <name evidence="4" type="ORF">GPZ80_09760</name>
</gene>
<dbReference type="PANTHER" id="PTHR10566">
    <property type="entry name" value="CHAPERONE-ACTIVITY OF BC1 COMPLEX CABC1 -RELATED"/>
    <property type="match status" value="1"/>
</dbReference>
<dbReference type="InterPro" id="IPR000719">
    <property type="entry name" value="Prot_kinase_dom"/>
</dbReference>
<feature type="domain" description="Protein kinase" evidence="3">
    <location>
        <begin position="215"/>
        <end position="548"/>
    </location>
</feature>
<sequence>MSPVVSAVLFVLGTLAAVAVLAALARKLLGLNVGVTRTLVAGGLGLVGQTLFGLAVRPTGQPVLVSIQFGVALLVAATFLVVAEAVVPTGSLGWPVDWVRAVRRRLARTRRYSQITAIAVRHGLGPYLWGRRRARSDSASGPHRLARSLRLALEEGGVTFVKLGQLVATRGDLLPVEFVEELSRLHSTVTPVSWPRLREVLVDELGAPIDEVFAEFDETPLAAAAVAQVHRARLRDGTDVVVKIQRPGIRTEVTRDLDILSRLARTLETRTRWGATMGVRELTAGFSAALREELDFRVEVRNTLAVTAGGHDDSRVVLPTVHEGLSTTRVMVLDRLDGNPLGASTEVLRALSEADRAALARALLDCVLRQIVVDGVFHADPHPGNVLLLADGRLALLDYGSVGRLDATLRAALGRLLHAADLGDPAAMRDALLELVVSSDELDEHQLERALGQFMAVHLGTGGTGPDLEMFTALLRLAARFELSVPPEVAAVFRSLITLDGTLAVLSPGFDLMTEARTSATVMMADRFTYDSLRRSVADELLALLPMVRRLPRRLDRITGALERGQLSMRIRLLSDDGDRRAVTTMLDQVITAFLGGTTGVMAVLLMGTEGGPVVTAGLSLYQVIGYNMLVLSGVLVLRTLFVMLRRGR</sequence>
<dbReference type="Pfam" id="PF03109">
    <property type="entry name" value="ABC1"/>
    <property type="match status" value="1"/>
</dbReference>
<dbReference type="RefSeq" id="WP_187219967.1">
    <property type="nucleotide sequence ID" value="NZ_JABVED010000004.1"/>
</dbReference>
<reference evidence="4 5" key="1">
    <citation type="submission" date="2020-06" db="EMBL/GenBank/DDBJ databases">
        <title>Actinokineospora xiongansis sp. nov., isolated from soil of Baiyangdian.</title>
        <authorList>
            <person name="Zhang X."/>
        </authorList>
    </citation>
    <scope>NUCLEOTIDE SEQUENCE [LARGE SCALE GENOMIC DNA]</scope>
    <source>
        <strain evidence="4 5">HBU206404</strain>
    </source>
</reference>
<dbReference type="PROSITE" id="PS50011">
    <property type="entry name" value="PROTEIN_KINASE_DOM"/>
    <property type="match status" value="1"/>
</dbReference>
<keyword evidence="4" id="KW-0808">Transferase</keyword>
<dbReference type="InterPro" id="IPR004147">
    <property type="entry name" value="ABC1_dom"/>
</dbReference>
<dbReference type="Proteomes" id="UP000734823">
    <property type="component" value="Unassembled WGS sequence"/>
</dbReference>
<comment type="similarity">
    <text evidence="1">Belongs to the protein kinase superfamily. ADCK protein kinase family.</text>
</comment>
<evidence type="ECO:0000313" key="4">
    <source>
        <dbReference type="EMBL" id="MBC6447453.1"/>
    </source>
</evidence>
<keyword evidence="4" id="KW-0418">Kinase</keyword>